<dbReference type="InterPro" id="IPR000157">
    <property type="entry name" value="TIR_dom"/>
</dbReference>
<evidence type="ECO:0000259" key="1">
    <source>
        <dbReference type="PROSITE" id="PS50104"/>
    </source>
</evidence>
<dbReference type="Gene3D" id="3.40.50.10140">
    <property type="entry name" value="Toll/interleukin-1 receptor homology (TIR) domain"/>
    <property type="match status" value="1"/>
</dbReference>
<protein>
    <submittedName>
        <fullName evidence="2">TIR domain-containing protein</fullName>
    </submittedName>
</protein>
<feature type="domain" description="TIR" evidence="1">
    <location>
        <begin position="188"/>
        <end position="340"/>
    </location>
</feature>
<dbReference type="EMBL" id="NMQU01000081">
    <property type="protein sequence ID" value="OXM47034.1"/>
    <property type="molecule type" value="Genomic_DNA"/>
</dbReference>
<dbReference type="SUPFAM" id="SSF52200">
    <property type="entry name" value="Toll/Interleukin receptor TIR domain"/>
    <property type="match status" value="1"/>
</dbReference>
<dbReference type="InterPro" id="IPR035897">
    <property type="entry name" value="Toll_tir_struct_dom_sf"/>
</dbReference>
<sequence length="355" mass="39788">MSVSFWASTPEGFRAGRVDSRKVLILRQARARHVVRAGTVLWRVHDREDPAVHLPAEGAVFSADRGCAVIESLLPEPKFTSEGRRVLAGRGLEGKVLSAVKTTRELLVSLTESPARDLSLVHDDVEGARWPSSQAWPEHELWLSGERVKTGTFTSLPGESFGLDTPDGVRRLTELLAPYRIRVRTRASKPIVFINYRTAGGTEEILRLDDELRGRLGDDAVFRDHRSLTAGDDFADKLIESVRAARVLLAVIGRRWEETYDADGRRLVDDSSDWVRREIAEAFRVGVCVVPVIVGVRDGLVREELPEDIRRLADLQFMHLRHRSTDADVTNFVDDLFEQVPILAKAKADRDTTRG</sequence>
<proteinExistence type="predicted"/>
<dbReference type="Proteomes" id="UP000215563">
    <property type="component" value="Unassembled WGS sequence"/>
</dbReference>
<organism evidence="2 3">
    <name type="scientific">Amycolatopsis alba DSM 44262</name>
    <dbReference type="NCBI Taxonomy" id="1125972"/>
    <lineage>
        <taxon>Bacteria</taxon>
        <taxon>Bacillati</taxon>
        <taxon>Actinomycetota</taxon>
        <taxon>Actinomycetes</taxon>
        <taxon>Pseudonocardiales</taxon>
        <taxon>Pseudonocardiaceae</taxon>
        <taxon>Amycolatopsis</taxon>
    </lineage>
</organism>
<dbReference type="OrthoDB" id="4547231at2"/>
<reference evidence="2 3" key="1">
    <citation type="submission" date="2017-07" db="EMBL/GenBank/DDBJ databases">
        <title>Amycolatopsis alba DSM 44262 Genome sequencing and assembly.</title>
        <authorList>
            <person name="Kaur N."/>
            <person name="Mayilraj S."/>
        </authorList>
    </citation>
    <scope>NUCLEOTIDE SEQUENCE [LARGE SCALE GENOMIC DNA]</scope>
    <source>
        <strain evidence="2 3">DSM 44262</strain>
    </source>
</reference>
<comment type="caution">
    <text evidence="2">The sequence shown here is derived from an EMBL/GenBank/DDBJ whole genome shotgun (WGS) entry which is preliminary data.</text>
</comment>
<evidence type="ECO:0000313" key="3">
    <source>
        <dbReference type="Proteomes" id="UP000215563"/>
    </source>
</evidence>
<dbReference type="GO" id="GO:0007165">
    <property type="term" value="P:signal transduction"/>
    <property type="evidence" value="ECO:0007669"/>
    <property type="project" value="InterPro"/>
</dbReference>
<keyword evidence="3" id="KW-1185">Reference proteome</keyword>
<dbReference type="AlphaFoldDB" id="A0A229RKT3"/>
<evidence type="ECO:0000313" key="2">
    <source>
        <dbReference type="EMBL" id="OXM47034.1"/>
    </source>
</evidence>
<dbReference type="PROSITE" id="PS50104">
    <property type="entry name" value="TIR"/>
    <property type="match status" value="1"/>
</dbReference>
<accession>A0A229RKT3</accession>
<name>A0A229RKT3_AMYAL</name>
<dbReference type="Pfam" id="PF13676">
    <property type="entry name" value="TIR_2"/>
    <property type="match status" value="1"/>
</dbReference>
<gene>
    <name evidence="2" type="ORF">CFP75_25500</name>
</gene>